<feature type="transmembrane region" description="Helical" evidence="1">
    <location>
        <begin position="12"/>
        <end position="31"/>
    </location>
</feature>
<dbReference type="RefSeq" id="WP_066615224.1">
    <property type="nucleotide sequence ID" value="NZ_JBHSYQ010000003.1"/>
</dbReference>
<comment type="caution">
    <text evidence="2">The sequence shown here is derived from an EMBL/GenBank/DDBJ whole genome shotgun (WGS) entry which is preliminary data.</text>
</comment>
<keyword evidence="1" id="KW-0812">Transmembrane</keyword>
<evidence type="ECO:0000256" key="1">
    <source>
        <dbReference type="SAM" id="Phobius"/>
    </source>
</evidence>
<evidence type="ECO:0000313" key="3">
    <source>
        <dbReference type="Proteomes" id="UP001596405"/>
    </source>
</evidence>
<keyword evidence="1" id="KW-0472">Membrane</keyword>
<sequence length="72" mass="8182">MGRSSSKSTVQFWLLFVASVLLSAIVISLFLKVVKVMIYLLLVLLLVPIIYLSLKRAVHYFRTPGTKLKSRD</sequence>
<proteinExistence type="predicted"/>
<keyword evidence="1" id="KW-1133">Transmembrane helix</keyword>
<dbReference type="Proteomes" id="UP001596405">
    <property type="component" value="Unassembled WGS sequence"/>
</dbReference>
<protein>
    <submittedName>
        <fullName evidence="2">Uncharacterized protein</fullName>
    </submittedName>
</protein>
<organism evidence="2 3">
    <name type="scientific">Rufibacter roseus</name>
    <dbReference type="NCBI Taxonomy" id="1567108"/>
    <lineage>
        <taxon>Bacteria</taxon>
        <taxon>Pseudomonadati</taxon>
        <taxon>Bacteroidota</taxon>
        <taxon>Cytophagia</taxon>
        <taxon>Cytophagales</taxon>
        <taxon>Hymenobacteraceae</taxon>
        <taxon>Rufibacter</taxon>
    </lineage>
</organism>
<name>A0ABW2DH47_9BACT</name>
<accession>A0ABW2DH47</accession>
<evidence type="ECO:0000313" key="2">
    <source>
        <dbReference type="EMBL" id="MFC6997131.1"/>
    </source>
</evidence>
<gene>
    <name evidence="2" type="ORF">ACFQHR_05810</name>
</gene>
<reference evidence="3" key="1">
    <citation type="journal article" date="2019" name="Int. J. Syst. Evol. Microbiol.">
        <title>The Global Catalogue of Microorganisms (GCM) 10K type strain sequencing project: providing services to taxonomists for standard genome sequencing and annotation.</title>
        <authorList>
            <consortium name="The Broad Institute Genomics Platform"/>
            <consortium name="The Broad Institute Genome Sequencing Center for Infectious Disease"/>
            <person name="Wu L."/>
            <person name="Ma J."/>
        </authorList>
    </citation>
    <scope>NUCLEOTIDE SEQUENCE [LARGE SCALE GENOMIC DNA]</scope>
    <source>
        <strain evidence="3">CGMCC 4.7393</strain>
    </source>
</reference>
<feature type="transmembrane region" description="Helical" evidence="1">
    <location>
        <begin position="37"/>
        <end position="54"/>
    </location>
</feature>
<keyword evidence="3" id="KW-1185">Reference proteome</keyword>
<dbReference type="EMBL" id="JBHSYQ010000003">
    <property type="protein sequence ID" value="MFC6997131.1"/>
    <property type="molecule type" value="Genomic_DNA"/>
</dbReference>